<gene>
    <name evidence="2" type="ORF">AGLY_013719</name>
</gene>
<keyword evidence="1" id="KW-1133">Transmembrane helix</keyword>
<keyword evidence="1" id="KW-0472">Membrane</keyword>
<organism evidence="2 3">
    <name type="scientific">Aphis glycines</name>
    <name type="common">Soybean aphid</name>
    <dbReference type="NCBI Taxonomy" id="307491"/>
    <lineage>
        <taxon>Eukaryota</taxon>
        <taxon>Metazoa</taxon>
        <taxon>Ecdysozoa</taxon>
        <taxon>Arthropoda</taxon>
        <taxon>Hexapoda</taxon>
        <taxon>Insecta</taxon>
        <taxon>Pterygota</taxon>
        <taxon>Neoptera</taxon>
        <taxon>Paraneoptera</taxon>
        <taxon>Hemiptera</taxon>
        <taxon>Sternorrhyncha</taxon>
        <taxon>Aphidomorpha</taxon>
        <taxon>Aphidoidea</taxon>
        <taxon>Aphididae</taxon>
        <taxon>Aphidini</taxon>
        <taxon>Aphis</taxon>
        <taxon>Aphis</taxon>
    </lineage>
</organism>
<evidence type="ECO:0000313" key="3">
    <source>
        <dbReference type="Proteomes" id="UP000475862"/>
    </source>
</evidence>
<keyword evidence="3" id="KW-1185">Reference proteome</keyword>
<accession>A0A6G0T746</accession>
<evidence type="ECO:0000256" key="1">
    <source>
        <dbReference type="SAM" id="Phobius"/>
    </source>
</evidence>
<evidence type="ECO:0000313" key="2">
    <source>
        <dbReference type="EMBL" id="KAE9527071.1"/>
    </source>
</evidence>
<dbReference type="AlphaFoldDB" id="A0A6G0T746"/>
<dbReference type="Proteomes" id="UP000475862">
    <property type="component" value="Unassembled WGS sequence"/>
</dbReference>
<feature type="transmembrane region" description="Helical" evidence="1">
    <location>
        <begin position="99"/>
        <end position="117"/>
    </location>
</feature>
<sequence>MKSQNIKIIRNYVILFLKLQINVQLYGNNTLFNTIKYKHLLFDFGSDSSFVLITSSSHFILCNINLNIHFSYLLYFFCCFGPPSTITTLQSLHKITQPVINSCLLLVSILYFFDGLLRSFILKYINILNLHIIIPITLISKLPIYSNLDLELLQFPILSSIYDFNTLGSAGGSKPSLIFSCSSFHNTGIKTGFNGSAENDLHYFNNLLNNVYLISPKDMVYFYFIVLLGGLICNGCSTKCDILLLLS</sequence>
<feature type="transmembrane region" description="Helical" evidence="1">
    <location>
        <begin position="73"/>
        <end position="93"/>
    </location>
</feature>
<protein>
    <submittedName>
        <fullName evidence="2">Uncharacterized protein</fullName>
    </submittedName>
</protein>
<feature type="transmembrane region" description="Helical" evidence="1">
    <location>
        <begin position="220"/>
        <end position="246"/>
    </location>
</feature>
<name>A0A6G0T746_APHGL</name>
<dbReference type="OrthoDB" id="10633250at2759"/>
<comment type="caution">
    <text evidence="2">The sequence shown here is derived from an EMBL/GenBank/DDBJ whole genome shotgun (WGS) entry which is preliminary data.</text>
</comment>
<keyword evidence="1" id="KW-0812">Transmembrane</keyword>
<proteinExistence type="predicted"/>
<reference evidence="2 3" key="1">
    <citation type="submission" date="2019-08" db="EMBL/GenBank/DDBJ databases">
        <title>The genome of the soybean aphid Biotype 1, its phylome, world population structure and adaptation to the North American continent.</title>
        <authorList>
            <person name="Giordano R."/>
            <person name="Donthu R.K."/>
            <person name="Hernandez A.G."/>
            <person name="Wright C.L."/>
            <person name="Zimin A.V."/>
        </authorList>
    </citation>
    <scope>NUCLEOTIDE SEQUENCE [LARGE SCALE GENOMIC DNA]</scope>
    <source>
        <tissue evidence="2">Whole aphids</tissue>
    </source>
</reference>
<feature type="transmembrane region" description="Helical" evidence="1">
    <location>
        <begin position="124"/>
        <end position="145"/>
    </location>
</feature>
<dbReference type="EMBL" id="VYZN01000054">
    <property type="protein sequence ID" value="KAE9527071.1"/>
    <property type="molecule type" value="Genomic_DNA"/>
</dbReference>